<evidence type="ECO:0000256" key="5">
    <source>
        <dbReference type="ARBA" id="ARBA00022617"/>
    </source>
</evidence>
<keyword evidence="13" id="KW-0732">Signal</keyword>
<comment type="pathway">
    <text evidence="3">Secondary metabolite biosynthesis; terpenoid biosynthesis.</text>
</comment>
<keyword evidence="11" id="KW-0503">Monooxygenase</keyword>
<dbReference type="InterPro" id="IPR050121">
    <property type="entry name" value="Cytochrome_P450_monoxygenase"/>
</dbReference>
<organism evidence="14 15">
    <name type="scientific">Mycena pura</name>
    <dbReference type="NCBI Taxonomy" id="153505"/>
    <lineage>
        <taxon>Eukaryota</taxon>
        <taxon>Fungi</taxon>
        <taxon>Dikarya</taxon>
        <taxon>Basidiomycota</taxon>
        <taxon>Agaricomycotina</taxon>
        <taxon>Agaricomycetes</taxon>
        <taxon>Agaricomycetidae</taxon>
        <taxon>Agaricales</taxon>
        <taxon>Marasmiineae</taxon>
        <taxon>Mycenaceae</taxon>
        <taxon>Mycena</taxon>
    </lineage>
</organism>
<dbReference type="AlphaFoldDB" id="A0AAD6V0Q2"/>
<evidence type="ECO:0000256" key="4">
    <source>
        <dbReference type="ARBA" id="ARBA00010617"/>
    </source>
</evidence>
<keyword evidence="7" id="KW-0479">Metal-binding</keyword>
<keyword evidence="10" id="KW-0408">Iron</keyword>
<keyword evidence="6" id="KW-0812">Transmembrane</keyword>
<dbReference type="InterPro" id="IPR001128">
    <property type="entry name" value="Cyt_P450"/>
</dbReference>
<evidence type="ECO:0000256" key="11">
    <source>
        <dbReference type="ARBA" id="ARBA00023033"/>
    </source>
</evidence>
<dbReference type="InterPro" id="IPR036396">
    <property type="entry name" value="Cyt_P450_sf"/>
</dbReference>
<protein>
    <submittedName>
        <fullName evidence="14">Cytochrome P450</fullName>
    </submittedName>
</protein>
<keyword evidence="9" id="KW-0560">Oxidoreductase</keyword>
<evidence type="ECO:0000256" key="9">
    <source>
        <dbReference type="ARBA" id="ARBA00023002"/>
    </source>
</evidence>
<dbReference type="GO" id="GO:0020037">
    <property type="term" value="F:heme binding"/>
    <property type="evidence" value="ECO:0007669"/>
    <property type="project" value="InterPro"/>
</dbReference>
<sequence length="366" mass="40908">MASARALRLLVVILLVPRSNRRARIQMASNIWPHLFSQWLFRGTPSNGIRSFDIEIHSQQSSLCHGAFSPKETGESHRRIRNIINPWFSSKSVRLALPAIRENVRKVIDLWEAQGVPGNTFDISQTLHNSVLDIMGDALFEYRFDLADATLSYIPDAVVRWASHLPIPSMQVVKTYQRLTQALSSHLVQQKRETAAVGADHSLIGHLTGLNTTDSSTGVPDEEIPKHIRALLVGGGDTVASAIGWTLYKIAQMEGLQQELRNEIQSASGNELDDLDYDNMPFLNAMINEVLRLFAPFPLAERVATEDCVLPLSHPVVTTTGRLISEIPIKKGQSIFVSISGYHRLTSIWGADALEFRPSRWFEEEP</sequence>
<comment type="caution">
    <text evidence="14">The sequence shown here is derived from an EMBL/GenBank/DDBJ whole genome shotgun (WGS) entry which is preliminary data.</text>
</comment>
<evidence type="ECO:0000256" key="1">
    <source>
        <dbReference type="ARBA" id="ARBA00001971"/>
    </source>
</evidence>
<gene>
    <name evidence="14" type="ORF">GGX14DRAFT_662229</name>
</gene>
<feature type="non-terminal residue" evidence="14">
    <location>
        <position position="1"/>
    </location>
</feature>
<dbReference type="SUPFAM" id="SSF48264">
    <property type="entry name" value="Cytochrome P450"/>
    <property type="match status" value="1"/>
</dbReference>
<dbReference type="GO" id="GO:0016020">
    <property type="term" value="C:membrane"/>
    <property type="evidence" value="ECO:0007669"/>
    <property type="project" value="UniProtKB-SubCell"/>
</dbReference>
<feature type="signal peptide" evidence="13">
    <location>
        <begin position="1"/>
        <end position="22"/>
    </location>
</feature>
<evidence type="ECO:0000256" key="7">
    <source>
        <dbReference type="ARBA" id="ARBA00022723"/>
    </source>
</evidence>
<dbReference type="Gene3D" id="1.10.630.10">
    <property type="entry name" value="Cytochrome P450"/>
    <property type="match status" value="1"/>
</dbReference>
<dbReference type="EMBL" id="JARJCW010000069">
    <property type="protein sequence ID" value="KAJ7199170.1"/>
    <property type="molecule type" value="Genomic_DNA"/>
</dbReference>
<dbReference type="PANTHER" id="PTHR24305">
    <property type="entry name" value="CYTOCHROME P450"/>
    <property type="match status" value="1"/>
</dbReference>
<comment type="cofactor">
    <cofactor evidence="1">
        <name>heme</name>
        <dbReference type="ChEBI" id="CHEBI:30413"/>
    </cofactor>
</comment>
<comment type="similarity">
    <text evidence="4">Belongs to the cytochrome P450 family.</text>
</comment>
<evidence type="ECO:0000256" key="12">
    <source>
        <dbReference type="ARBA" id="ARBA00023136"/>
    </source>
</evidence>
<evidence type="ECO:0000313" key="14">
    <source>
        <dbReference type="EMBL" id="KAJ7199170.1"/>
    </source>
</evidence>
<feature type="chain" id="PRO_5042131606" evidence="13">
    <location>
        <begin position="23"/>
        <end position="366"/>
    </location>
</feature>
<evidence type="ECO:0000256" key="6">
    <source>
        <dbReference type="ARBA" id="ARBA00022692"/>
    </source>
</evidence>
<dbReference type="PANTHER" id="PTHR24305:SF166">
    <property type="entry name" value="CYTOCHROME P450 12A4, MITOCHONDRIAL-RELATED"/>
    <property type="match status" value="1"/>
</dbReference>
<keyword evidence="15" id="KW-1185">Reference proteome</keyword>
<accession>A0AAD6V0Q2</accession>
<evidence type="ECO:0000313" key="15">
    <source>
        <dbReference type="Proteomes" id="UP001219525"/>
    </source>
</evidence>
<keyword evidence="12" id="KW-0472">Membrane</keyword>
<proteinExistence type="inferred from homology"/>
<comment type="subcellular location">
    <subcellularLocation>
        <location evidence="2">Membrane</location>
    </subcellularLocation>
</comment>
<dbReference type="Pfam" id="PF00067">
    <property type="entry name" value="p450"/>
    <property type="match status" value="1"/>
</dbReference>
<evidence type="ECO:0000256" key="3">
    <source>
        <dbReference type="ARBA" id="ARBA00004721"/>
    </source>
</evidence>
<dbReference type="GO" id="GO:0005506">
    <property type="term" value="F:iron ion binding"/>
    <property type="evidence" value="ECO:0007669"/>
    <property type="project" value="InterPro"/>
</dbReference>
<evidence type="ECO:0000256" key="2">
    <source>
        <dbReference type="ARBA" id="ARBA00004370"/>
    </source>
</evidence>
<keyword evidence="8" id="KW-1133">Transmembrane helix</keyword>
<evidence type="ECO:0000256" key="10">
    <source>
        <dbReference type="ARBA" id="ARBA00023004"/>
    </source>
</evidence>
<evidence type="ECO:0000256" key="8">
    <source>
        <dbReference type="ARBA" id="ARBA00022989"/>
    </source>
</evidence>
<reference evidence="14" key="1">
    <citation type="submission" date="2023-03" db="EMBL/GenBank/DDBJ databases">
        <title>Massive genome expansion in bonnet fungi (Mycena s.s.) driven by repeated elements and novel gene families across ecological guilds.</title>
        <authorList>
            <consortium name="Lawrence Berkeley National Laboratory"/>
            <person name="Harder C.B."/>
            <person name="Miyauchi S."/>
            <person name="Viragh M."/>
            <person name="Kuo A."/>
            <person name="Thoen E."/>
            <person name="Andreopoulos B."/>
            <person name="Lu D."/>
            <person name="Skrede I."/>
            <person name="Drula E."/>
            <person name="Henrissat B."/>
            <person name="Morin E."/>
            <person name="Kohler A."/>
            <person name="Barry K."/>
            <person name="LaButti K."/>
            <person name="Morin E."/>
            <person name="Salamov A."/>
            <person name="Lipzen A."/>
            <person name="Mereny Z."/>
            <person name="Hegedus B."/>
            <person name="Baldrian P."/>
            <person name="Stursova M."/>
            <person name="Weitz H."/>
            <person name="Taylor A."/>
            <person name="Grigoriev I.V."/>
            <person name="Nagy L.G."/>
            <person name="Martin F."/>
            <person name="Kauserud H."/>
        </authorList>
    </citation>
    <scope>NUCLEOTIDE SEQUENCE</scope>
    <source>
        <strain evidence="14">9144</strain>
    </source>
</reference>
<dbReference type="GO" id="GO:0016705">
    <property type="term" value="F:oxidoreductase activity, acting on paired donors, with incorporation or reduction of molecular oxygen"/>
    <property type="evidence" value="ECO:0007669"/>
    <property type="project" value="InterPro"/>
</dbReference>
<evidence type="ECO:0000256" key="13">
    <source>
        <dbReference type="SAM" id="SignalP"/>
    </source>
</evidence>
<dbReference type="Proteomes" id="UP001219525">
    <property type="component" value="Unassembled WGS sequence"/>
</dbReference>
<name>A0AAD6V0Q2_9AGAR</name>
<dbReference type="GO" id="GO:0004497">
    <property type="term" value="F:monooxygenase activity"/>
    <property type="evidence" value="ECO:0007669"/>
    <property type="project" value="UniProtKB-KW"/>
</dbReference>
<keyword evidence="5" id="KW-0349">Heme</keyword>